<reference evidence="2" key="1">
    <citation type="journal article" date="2021" name="Proc. Natl. Acad. Sci. U.S.A.">
        <title>A Catalog of Tens of Thousands of Viruses from Human Metagenomes Reveals Hidden Associations with Chronic Diseases.</title>
        <authorList>
            <person name="Tisza M.J."/>
            <person name="Buck C.B."/>
        </authorList>
    </citation>
    <scope>NUCLEOTIDE SEQUENCE</scope>
    <source>
        <strain evidence="2">Ctvok7</strain>
    </source>
</reference>
<proteinExistence type="predicted"/>
<protein>
    <submittedName>
        <fullName evidence="2">Uncharacterized protein</fullName>
    </submittedName>
</protein>
<sequence length="101" mass="11373">MTIIQIEPLETGQHPIQSQSHRKTCWLEGWIEVPSHLESAVWETLGWCDLTIEDGKLVGITPTERPEPEPEPEPEPTQIDRVEAQATYTAMLTDTLLPGEV</sequence>
<evidence type="ECO:0000256" key="1">
    <source>
        <dbReference type="SAM" id="MobiDB-lite"/>
    </source>
</evidence>
<evidence type="ECO:0000313" key="2">
    <source>
        <dbReference type="EMBL" id="DAD70877.1"/>
    </source>
</evidence>
<name>A0A8S5LLD0_9CAUD</name>
<accession>A0A8S5LLD0</accession>
<dbReference type="EMBL" id="BK015871">
    <property type="protein sequence ID" value="DAD70877.1"/>
    <property type="molecule type" value="Genomic_DNA"/>
</dbReference>
<organism evidence="2">
    <name type="scientific">Siphoviridae sp. ctvok7</name>
    <dbReference type="NCBI Taxonomy" id="2827596"/>
    <lineage>
        <taxon>Viruses</taxon>
        <taxon>Duplodnaviria</taxon>
        <taxon>Heunggongvirae</taxon>
        <taxon>Uroviricota</taxon>
        <taxon>Caudoviricetes</taxon>
    </lineage>
</organism>
<feature type="region of interest" description="Disordered" evidence="1">
    <location>
        <begin position="60"/>
        <end position="80"/>
    </location>
</feature>